<keyword evidence="2" id="KW-0564">Palmitate</keyword>
<sequence length="139" mass="16017">MTRTLTTQPGTEAPREPKGSPVIDTQRLQCLKTTDKLVLRKIFKSDNRYDVWNATGSMRIFYAIEESVPCEACCCGRHRGFTVHIMDNLEQVTKPSGKRIGGIEKRYGWCMSNMEYIVKCEFFWLNNLFKQVQGKQPTS</sequence>
<dbReference type="Proteomes" id="UP000230423">
    <property type="component" value="Unassembled WGS sequence"/>
</dbReference>
<feature type="region of interest" description="Disordered" evidence="3">
    <location>
        <begin position="1"/>
        <end position="21"/>
    </location>
</feature>
<dbReference type="AlphaFoldDB" id="A0A2G9UCV3"/>
<gene>
    <name evidence="4" type="ORF">TELCIR_10161</name>
</gene>
<evidence type="ECO:0000256" key="1">
    <source>
        <dbReference type="ARBA" id="ARBA00005350"/>
    </source>
</evidence>
<dbReference type="GO" id="GO:0017128">
    <property type="term" value="F:phospholipid scramblase activity"/>
    <property type="evidence" value="ECO:0007669"/>
    <property type="project" value="InterPro"/>
</dbReference>
<evidence type="ECO:0000256" key="3">
    <source>
        <dbReference type="SAM" id="MobiDB-lite"/>
    </source>
</evidence>
<keyword evidence="2" id="KW-0449">Lipoprotein</keyword>
<name>A0A2G9UCV3_TELCI</name>
<evidence type="ECO:0000256" key="2">
    <source>
        <dbReference type="RuleBase" id="RU363116"/>
    </source>
</evidence>
<comment type="function">
    <text evidence="2">May mediate accelerated ATP-independent bidirectional transbilayer migration of phospholipids upon binding calcium ions that results in a loss of phospholipid asymmetry in the plasma membrane.</text>
</comment>
<keyword evidence="5" id="KW-1185">Reference proteome</keyword>
<keyword evidence="2" id="KW-0106">Calcium</keyword>
<evidence type="ECO:0000313" key="5">
    <source>
        <dbReference type="Proteomes" id="UP000230423"/>
    </source>
</evidence>
<feature type="compositionally biased region" description="Polar residues" evidence="3">
    <location>
        <begin position="1"/>
        <end position="10"/>
    </location>
</feature>
<comment type="similarity">
    <text evidence="1 2">Belongs to the phospholipid scramblase family.</text>
</comment>
<reference evidence="4 5" key="1">
    <citation type="submission" date="2015-09" db="EMBL/GenBank/DDBJ databases">
        <title>Draft genome of the parasitic nematode Teladorsagia circumcincta isolate WARC Sus (inbred).</title>
        <authorList>
            <person name="Mitreva M."/>
        </authorList>
    </citation>
    <scope>NUCLEOTIDE SEQUENCE [LARGE SCALE GENOMIC DNA]</scope>
    <source>
        <strain evidence="4 5">S</strain>
    </source>
</reference>
<comment type="cofactor">
    <cofactor evidence="2">
        <name>Ca(2+)</name>
        <dbReference type="ChEBI" id="CHEBI:29108"/>
    </cofactor>
</comment>
<protein>
    <recommendedName>
        <fullName evidence="2">Phospholipid scramblase</fullName>
    </recommendedName>
</protein>
<accession>A0A2G9UCV3</accession>
<proteinExistence type="inferred from homology"/>
<evidence type="ECO:0000313" key="4">
    <source>
        <dbReference type="EMBL" id="PIO68066.1"/>
    </source>
</evidence>
<organism evidence="4 5">
    <name type="scientific">Teladorsagia circumcincta</name>
    <name type="common">Brown stomach worm</name>
    <name type="synonym">Ostertagia circumcincta</name>
    <dbReference type="NCBI Taxonomy" id="45464"/>
    <lineage>
        <taxon>Eukaryota</taxon>
        <taxon>Metazoa</taxon>
        <taxon>Ecdysozoa</taxon>
        <taxon>Nematoda</taxon>
        <taxon>Chromadorea</taxon>
        <taxon>Rhabditida</taxon>
        <taxon>Rhabditina</taxon>
        <taxon>Rhabditomorpha</taxon>
        <taxon>Strongyloidea</taxon>
        <taxon>Trichostrongylidae</taxon>
        <taxon>Teladorsagia</taxon>
    </lineage>
</organism>
<dbReference type="Pfam" id="PF03803">
    <property type="entry name" value="Scramblase"/>
    <property type="match status" value="1"/>
</dbReference>
<dbReference type="OrthoDB" id="191150at2759"/>
<dbReference type="InterPro" id="IPR005552">
    <property type="entry name" value="Scramblase"/>
</dbReference>
<dbReference type="EMBL" id="KZ347271">
    <property type="protein sequence ID" value="PIO68066.1"/>
    <property type="molecule type" value="Genomic_DNA"/>
</dbReference>